<organism evidence="1 2">
    <name type="scientific">Linum trigynum</name>
    <dbReference type="NCBI Taxonomy" id="586398"/>
    <lineage>
        <taxon>Eukaryota</taxon>
        <taxon>Viridiplantae</taxon>
        <taxon>Streptophyta</taxon>
        <taxon>Embryophyta</taxon>
        <taxon>Tracheophyta</taxon>
        <taxon>Spermatophyta</taxon>
        <taxon>Magnoliopsida</taxon>
        <taxon>eudicotyledons</taxon>
        <taxon>Gunneridae</taxon>
        <taxon>Pentapetalae</taxon>
        <taxon>rosids</taxon>
        <taxon>fabids</taxon>
        <taxon>Malpighiales</taxon>
        <taxon>Linaceae</taxon>
        <taxon>Linum</taxon>
    </lineage>
</organism>
<gene>
    <name evidence="1" type="ORF">LTRI10_LOCUS29077</name>
</gene>
<evidence type="ECO:0000313" key="1">
    <source>
        <dbReference type="EMBL" id="CAL1388134.1"/>
    </source>
</evidence>
<name>A0AAV2EQQ4_9ROSI</name>
<keyword evidence="2" id="KW-1185">Reference proteome</keyword>
<protein>
    <submittedName>
        <fullName evidence="1">Uncharacterized protein</fullName>
    </submittedName>
</protein>
<dbReference type="Proteomes" id="UP001497516">
    <property type="component" value="Chromosome 5"/>
</dbReference>
<evidence type="ECO:0000313" key="2">
    <source>
        <dbReference type="Proteomes" id="UP001497516"/>
    </source>
</evidence>
<proteinExistence type="predicted"/>
<dbReference type="AlphaFoldDB" id="A0AAV2EQQ4"/>
<reference evidence="1 2" key="1">
    <citation type="submission" date="2024-04" db="EMBL/GenBank/DDBJ databases">
        <authorList>
            <person name="Fracassetti M."/>
        </authorList>
    </citation>
    <scope>NUCLEOTIDE SEQUENCE [LARGE SCALE GENOMIC DNA]</scope>
</reference>
<accession>A0AAV2EQQ4</accession>
<dbReference type="EMBL" id="OZ034818">
    <property type="protein sequence ID" value="CAL1388134.1"/>
    <property type="molecule type" value="Genomic_DNA"/>
</dbReference>
<sequence length="81" mass="8866">MEERLCRNGGNDDNSGVRCWRRTMTRGRRRPDWVGCLVAAEDVGGGRFAAFRRGRVPTTSRRQEDEGGGIGVVAAEEVVGS</sequence>